<protein>
    <submittedName>
        <fullName evidence="1">Plant basic secretory protein (BSP) family protein</fullName>
    </submittedName>
</protein>
<organism evidence="1">
    <name type="scientific">Zea mays</name>
    <name type="common">Maize</name>
    <dbReference type="NCBI Taxonomy" id="4577"/>
    <lineage>
        <taxon>Eukaryota</taxon>
        <taxon>Viridiplantae</taxon>
        <taxon>Streptophyta</taxon>
        <taxon>Embryophyta</taxon>
        <taxon>Tracheophyta</taxon>
        <taxon>Spermatophyta</taxon>
        <taxon>Magnoliopsida</taxon>
        <taxon>Liliopsida</taxon>
        <taxon>Poales</taxon>
        <taxon>Poaceae</taxon>
        <taxon>PACMAD clade</taxon>
        <taxon>Panicoideae</taxon>
        <taxon>Andropogonodae</taxon>
        <taxon>Andropogoneae</taxon>
        <taxon>Tripsacinae</taxon>
        <taxon>Zea</taxon>
    </lineage>
</organism>
<gene>
    <name evidence="1" type="ORF">ZEAMMB73_Zm00001d013955</name>
</gene>
<dbReference type="OMA" id="IYHEATH"/>
<dbReference type="ExpressionAtlas" id="A0A1D6GNS2">
    <property type="expression patterns" value="baseline and differential"/>
</dbReference>
<dbReference type="PANTHER" id="PTHR33321:SF16">
    <property type="entry name" value="SECRETORY PROTEIN"/>
    <property type="match status" value="1"/>
</dbReference>
<dbReference type="Pfam" id="PF04450">
    <property type="entry name" value="BSP"/>
    <property type="match status" value="2"/>
</dbReference>
<name>A0A1D6GNS2_MAIZE</name>
<dbReference type="PaxDb" id="4577-GRMZM2G305093_P01"/>
<sequence length="442" mass="47646">MAPTVPSETTMMRRAAVVVGLASLLAGVAATAGGAVRFRATNAASSTAGGKRFGRDVGVAYSRRVLSDASSFCWKTFNQPSPGPGSRKPVSSVTLVVEDIGGVAFTSGNGIHLSAQYVGGYSGDVKTEVAGVLYHEVTHVWQWDGQGQANGGLVEGIADYVRLKAGYAPGHWVKPGQGDRWDQGYDVTARFLDYCDSLKPGFVAQLNAKLKAQEMKQLAGVGSIASLLLLLAATAGAVTFEAINNASTTPGGQRFDRSYGVGYAAQVLSDASCFAWAVFNQTSPADRRPVDRVTLVVNAMDGIAYTEGSTIVLNAGYVNNYTGDVKTEVTGVLYHETVHVWQWGLQDYDAHWWVFEGIADFVRLRAGYAPAHWVQPGQGSSWDKGYDVTARFLDYCDSLRPGFVALLNTKLKNGYSDDYFVQITGKCVQELWLEYKAKYGHH</sequence>
<dbReference type="InParanoid" id="A0A1D6GNS2"/>
<dbReference type="STRING" id="4577.A0A1D6GNS2"/>
<dbReference type="PANTHER" id="PTHR33321">
    <property type="match status" value="1"/>
</dbReference>
<dbReference type="EMBL" id="CM000781">
    <property type="protein sequence ID" value="AQK64863.1"/>
    <property type="molecule type" value="Genomic_DNA"/>
</dbReference>
<reference evidence="1" key="1">
    <citation type="submission" date="2015-12" db="EMBL/GenBank/DDBJ databases">
        <title>Update maize B73 reference genome by single molecule sequencing technologies.</title>
        <authorList>
            <consortium name="Maize Genome Sequencing Project"/>
            <person name="Ware D."/>
        </authorList>
    </citation>
    <scope>NUCLEOTIDE SEQUENCE</scope>
    <source>
        <tissue evidence="1">Seedling</tissue>
    </source>
</reference>
<evidence type="ECO:0000313" key="1">
    <source>
        <dbReference type="EMBL" id="AQK64863.1"/>
    </source>
</evidence>
<proteinExistence type="predicted"/>
<dbReference type="eggNOG" id="ENOG502QURC">
    <property type="taxonomic scope" value="Eukaryota"/>
</dbReference>
<dbReference type="InterPro" id="IPR007541">
    <property type="entry name" value="Uncharacterised_BSP"/>
</dbReference>
<dbReference type="AlphaFoldDB" id="A0A1D6GNS2"/>
<accession>A0A1D6GNS2</accession>